<evidence type="ECO:0000256" key="5">
    <source>
        <dbReference type="ARBA" id="ARBA00023004"/>
    </source>
</evidence>
<dbReference type="Proteomes" id="UP000823935">
    <property type="component" value="Unassembled WGS sequence"/>
</dbReference>
<sequence>MKIHGLQKLTLLDYPGKMAATLFLGGCNFRCPFCHNSGLVLSPKQQEVLPVSEVLAFLEKRRGILEGVCITGGEPTLSGDLKRLITDIRGLGYLVKLDTNGSRPEVLKELVSEGLLDYAAMDIKSSLSGYEKVAGLSQGQAPGIRERVAESAAFLMENHIPYEFRTTVVKELHSAGDFREIARWLAGCSAYYLQAYRDSESVLLPNTFHSYTLEELEDFRAILRETIPLVEIRGID</sequence>
<evidence type="ECO:0000313" key="8">
    <source>
        <dbReference type="EMBL" id="HIS32411.1"/>
    </source>
</evidence>
<keyword evidence="5" id="KW-0408">Iron</keyword>
<dbReference type="Pfam" id="PF04055">
    <property type="entry name" value="Radical_SAM"/>
    <property type="match status" value="1"/>
</dbReference>
<dbReference type="InterPro" id="IPR007197">
    <property type="entry name" value="rSAM"/>
</dbReference>
<evidence type="ECO:0000256" key="4">
    <source>
        <dbReference type="ARBA" id="ARBA00022723"/>
    </source>
</evidence>
<evidence type="ECO:0000256" key="3">
    <source>
        <dbReference type="ARBA" id="ARBA00022691"/>
    </source>
</evidence>
<dbReference type="GO" id="GO:0046872">
    <property type="term" value="F:metal ion binding"/>
    <property type="evidence" value="ECO:0007669"/>
    <property type="project" value="UniProtKB-KW"/>
</dbReference>
<dbReference type="NCBIfam" id="TIGR02495">
    <property type="entry name" value="NrdG2"/>
    <property type="match status" value="1"/>
</dbReference>
<dbReference type="Gene3D" id="3.20.20.70">
    <property type="entry name" value="Aldolase class I"/>
    <property type="match status" value="1"/>
</dbReference>
<dbReference type="PANTHER" id="PTHR30352">
    <property type="entry name" value="PYRUVATE FORMATE-LYASE-ACTIVATING ENZYME"/>
    <property type="match status" value="1"/>
</dbReference>
<evidence type="ECO:0000256" key="6">
    <source>
        <dbReference type="ARBA" id="ARBA00023014"/>
    </source>
</evidence>
<evidence type="ECO:0000259" key="7">
    <source>
        <dbReference type="PROSITE" id="PS51918"/>
    </source>
</evidence>
<dbReference type="InterPro" id="IPR058240">
    <property type="entry name" value="rSAM_sf"/>
</dbReference>
<accession>A0A9D1EVB4</accession>
<evidence type="ECO:0000256" key="2">
    <source>
        <dbReference type="ARBA" id="ARBA00022485"/>
    </source>
</evidence>
<dbReference type="SFLD" id="SFLDG01094">
    <property type="entry name" value="Uncharacterised_Radical_SAM_Su"/>
    <property type="match status" value="1"/>
</dbReference>
<keyword evidence="6" id="KW-0411">Iron-sulfur</keyword>
<keyword evidence="2" id="KW-0004">4Fe-4S</keyword>
<comment type="cofactor">
    <cofactor evidence="1">
        <name>[4Fe-4S] cluster</name>
        <dbReference type="ChEBI" id="CHEBI:49883"/>
    </cofactor>
</comment>
<dbReference type="SFLD" id="SFLDS00029">
    <property type="entry name" value="Radical_SAM"/>
    <property type="match status" value="1"/>
</dbReference>
<dbReference type="SUPFAM" id="SSF102114">
    <property type="entry name" value="Radical SAM enzymes"/>
    <property type="match status" value="1"/>
</dbReference>
<dbReference type="PANTHER" id="PTHR30352:SF13">
    <property type="entry name" value="GLYCYL-RADICAL ENZYME ACTIVATING ENZYME YJJW-RELATED"/>
    <property type="match status" value="1"/>
</dbReference>
<feature type="domain" description="Radical SAM core" evidence="7">
    <location>
        <begin position="14"/>
        <end position="236"/>
    </location>
</feature>
<dbReference type="GO" id="GO:0003824">
    <property type="term" value="F:catalytic activity"/>
    <property type="evidence" value="ECO:0007669"/>
    <property type="project" value="InterPro"/>
</dbReference>
<protein>
    <submittedName>
        <fullName evidence="8">Anaerobic ribonucleoside-triphosphate reductase activating protein</fullName>
    </submittedName>
</protein>
<dbReference type="InterPro" id="IPR013785">
    <property type="entry name" value="Aldolase_TIM"/>
</dbReference>
<reference evidence="8" key="2">
    <citation type="journal article" date="2021" name="PeerJ">
        <title>Extensive microbial diversity within the chicken gut microbiome revealed by metagenomics and culture.</title>
        <authorList>
            <person name="Gilroy R."/>
            <person name="Ravi A."/>
            <person name="Getino M."/>
            <person name="Pursley I."/>
            <person name="Horton D.L."/>
            <person name="Alikhan N.F."/>
            <person name="Baker D."/>
            <person name="Gharbi K."/>
            <person name="Hall N."/>
            <person name="Watson M."/>
            <person name="Adriaenssens E.M."/>
            <person name="Foster-Nyarko E."/>
            <person name="Jarju S."/>
            <person name="Secka A."/>
            <person name="Antonio M."/>
            <person name="Oren A."/>
            <person name="Chaudhuri R.R."/>
            <person name="La Ragione R."/>
            <person name="Hildebrand F."/>
            <person name="Pallen M.J."/>
        </authorList>
    </citation>
    <scope>NUCLEOTIDE SEQUENCE</scope>
    <source>
        <strain evidence="8">CHK190-19873</strain>
    </source>
</reference>
<keyword evidence="4" id="KW-0479">Metal-binding</keyword>
<dbReference type="EMBL" id="DVIQ01000079">
    <property type="protein sequence ID" value="HIS32411.1"/>
    <property type="molecule type" value="Genomic_DNA"/>
</dbReference>
<dbReference type="GO" id="GO:0051539">
    <property type="term" value="F:4 iron, 4 sulfur cluster binding"/>
    <property type="evidence" value="ECO:0007669"/>
    <property type="project" value="UniProtKB-KW"/>
</dbReference>
<dbReference type="CDD" id="cd01335">
    <property type="entry name" value="Radical_SAM"/>
    <property type="match status" value="1"/>
</dbReference>
<dbReference type="InterPro" id="IPR034457">
    <property type="entry name" value="Organic_radical-activating"/>
</dbReference>
<organism evidence="8 9">
    <name type="scientific">Candidatus Limivivens intestinipullorum</name>
    <dbReference type="NCBI Taxonomy" id="2840858"/>
    <lineage>
        <taxon>Bacteria</taxon>
        <taxon>Bacillati</taxon>
        <taxon>Bacillota</taxon>
        <taxon>Clostridia</taxon>
        <taxon>Lachnospirales</taxon>
        <taxon>Lachnospiraceae</taxon>
        <taxon>Lachnospiraceae incertae sedis</taxon>
        <taxon>Candidatus Limivivens</taxon>
    </lineage>
</organism>
<comment type="caution">
    <text evidence="8">The sequence shown here is derived from an EMBL/GenBank/DDBJ whole genome shotgun (WGS) entry which is preliminary data.</text>
</comment>
<name>A0A9D1EVB4_9FIRM</name>
<evidence type="ECO:0000313" key="9">
    <source>
        <dbReference type="Proteomes" id="UP000823935"/>
    </source>
</evidence>
<keyword evidence="3" id="KW-0949">S-adenosyl-L-methionine</keyword>
<proteinExistence type="predicted"/>
<dbReference type="InterPro" id="IPR012840">
    <property type="entry name" value="NrdG2"/>
</dbReference>
<gene>
    <name evidence="8" type="ORF">IAB44_12845</name>
</gene>
<dbReference type="AlphaFoldDB" id="A0A9D1EVB4"/>
<evidence type="ECO:0000256" key="1">
    <source>
        <dbReference type="ARBA" id="ARBA00001966"/>
    </source>
</evidence>
<reference evidence="8" key="1">
    <citation type="submission" date="2020-10" db="EMBL/GenBank/DDBJ databases">
        <authorList>
            <person name="Gilroy R."/>
        </authorList>
    </citation>
    <scope>NUCLEOTIDE SEQUENCE</scope>
    <source>
        <strain evidence="8">CHK190-19873</strain>
    </source>
</reference>
<dbReference type="PROSITE" id="PS51918">
    <property type="entry name" value="RADICAL_SAM"/>
    <property type="match status" value="1"/>
</dbReference>